<dbReference type="AlphaFoldDB" id="A0A0X3V8Z0"/>
<protein>
    <submittedName>
        <fullName evidence="9">Cytochrome</fullName>
    </submittedName>
</protein>
<evidence type="ECO:0000256" key="1">
    <source>
        <dbReference type="ARBA" id="ARBA00001971"/>
    </source>
</evidence>
<dbReference type="InterPro" id="IPR036396">
    <property type="entry name" value="Cyt_P450_sf"/>
</dbReference>
<keyword evidence="5 8" id="KW-0560">Oxidoreductase</keyword>
<reference evidence="9 10" key="1">
    <citation type="submission" date="2015-10" db="EMBL/GenBank/DDBJ databases">
        <authorList>
            <person name="Gilbert D.G."/>
        </authorList>
    </citation>
    <scope>NUCLEOTIDE SEQUENCE [LARGE SCALE GENOMIC DNA]</scope>
    <source>
        <strain evidence="9 10">NRRL B-16712</strain>
    </source>
</reference>
<evidence type="ECO:0000256" key="7">
    <source>
        <dbReference type="ARBA" id="ARBA00023033"/>
    </source>
</evidence>
<comment type="caution">
    <text evidence="9">The sequence shown here is derived from an EMBL/GenBank/DDBJ whole genome shotgun (WGS) entry which is preliminary data.</text>
</comment>
<dbReference type="CDD" id="cd11031">
    <property type="entry name" value="Cyp158A-like"/>
    <property type="match status" value="1"/>
</dbReference>
<keyword evidence="10" id="KW-1185">Reference proteome</keyword>
<dbReference type="InterPro" id="IPR017972">
    <property type="entry name" value="Cyt_P450_CS"/>
</dbReference>
<dbReference type="FunFam" id="1.10.630.10:FF:000018">
    <property type="entry name" value="Cytochrome P450 monooxygenase"/>
    <property type="match status" value="1"/>
</dbReference>
<accession>A0A0X3V8Z0</accession>
<evidence type="ECO:0000256" key="4">
    <source>
        <dbReference type="ARBA" id="ARBA00022723"/>
    </source>
</evidence>
<keyword evidence="3 8" id="KW-0349">Heme</keyword>
<dbReference type="InterPro" id="IPR001128">
    <property type="entry name" value="Cyt_P450"/>
</dbReference>
<dbReference type="RefSeq" id="WP_067685463.1">
    <property type="nucleotide sequence ID" value="NZ_LLZH01000016.1"/>
</dbReference>
<dbReference type="PRINTS" id="PR00385">
    <property type="entry name" value="P450"/>
</dbReference>
<evidence type="ECO:0000256" key="2">
    <source>
        <dbReference type="ARBA" id="ARBA00010617"/>
    </source>
</evidence>
<dbReference type="OrthoDB" id="4156795at2"/>
<dbReference type="Gene3D" id="1.10.630.10">
    <property type="entry name" value="Cytochrome P450"/>
    <property type="match status" value="1"/>
</dbReference>
<dbReference type="GO" id="GO:0017000">
    <property type="term" value="P:antibiotic biosynthetic process"/>
    <property type="evidence" value="ECO:0007669"/>
    <property type="project" value="UniProtKB-ARBA"/>
</dbReference>
<evidence type="ECO:0000256" key="5">
    <source>
        <dbReference type="ARBA" id="ARBA00023002"/>
    </source>
</evidence>
<dbReference type="PANTHER" id="PTHR46696:SF5">
    <property type="entry name" value="CYTOCHROME P450 BJ-1"/>
    <property type="match status" value="1"/>
</dbReference>
<evidence type="ECO:0000256" key="6">
    <source>
        <dbReference type="ARBA" id="ARBA00023004"/>
    </source>
</evidence>
<dbReference type="PRINTS" id="PR00359">
    <property type="entry name" value="BP450"/>
</dbReference>
<evidence type="ECO:0000256" key="3">
    <source>
        <dbReference type="ARBA" id="ARBA00022617"/>
    </source>
</evidence>
<dbReference type="Proteomes" id="UP000053244">
    <property type="component" value="Unassembled WGS sequence"/>
</dbReference>
<dbReference type="PROSITE" id="PS00086">
    <property type="entry name" value="CYTOCHROME_P450"/>
    <property type="match status" value="1"/>
</dbReference>
<evidence type="ECO:0000313" key="10">
    <source>
        <dbReference type="Proteomes" id="UP000053244"/>
    </source>
</evidence>
<evidence type="ECO:0000256" key="8">
    <source>
        <dbReference type="RuleBase" id="RU000461"/>
    </source>
</evidence>
<dbReference type="GO" id="GO:0016705">
    <property type="term" value="F:oxidoreductase activity, acting on paired donors, with incorporation or reduction of molecular oxygen"/>
    <property type="evidence" value="ECO:0007669"/>
    <property type="project" value="InterPro"/>
</dbReference>
<gene>
    <name evidence="9" type="ORF">ADL15_05265</name>
</gene>
<evidence type="ECO:0000313" key="9">
    <source>
        <dbReference type="EMBL" id="KUL41210.1"/>
    </source>
</evidence>
<dbReference type="PANTHER" id="PTHR46696">
    <property type="entry name" value="P450, PUTATIVE (EUROFUNG)-RELATED"/>
    <property type="match status" value="1"/>
</dbReference>
<organism evidence="9 10">
    <name type="scientific">Actinoplanes awajinensis subsp. mycoplanecinus</name>
    <dbReference type="NCBI Taxonomy" id="135947"/>
    <lineage>
        <taxon>Bacteria</taxon>
        <taxon>Bacillati</taxon>
        <taxon>Actinomycetota</taxon>
        <taxon>Actinomycetes</taxon>
        <taxon>Micromonosporales</taxon>
        <taxon>Micromonosporaceae</taxon>
        <taxon>Actinoplanes</taxon>
    </lineage>
</organism>
<dbReference type="Pfam" id="PF00067">
    <property type="entry name" value="p450"/>
    <property type="match status" value="1"/>
</dbReference>
<dbReference type="InterPro" id="IPR002397">
    <property type="entry name" value="Cyt_P450_B"/>
</dbReference>
<dbReference type="GO" id="GO:0020037">
    <property type="term" value="F:heme binding"/>
    <property type="evidence" value="ECO:0007669"/>
    <property type="project" value="InterPro"/>
</dbReference>
<keyword evidence="7 8" id="KW-0503">Monooxygenase</keyword>
<dbReference type="EMBL" id="LLZH01000016">
    <property type="protein sequence ID" value="KUL41210.1"/>
    <property type="molecule type" value="Genomic_DNA"/>
</dbReference>
<comment type="similarity">
    <text evidence="2 8">Belongs to the cytochrome P450 family.</text>
</comment>
<comment type="cofactor">
    <cofactor evidence="1">
        <name>heme</name>
        <dbReference type="ChEBI" id="CHEBI:30413"/>
    </cofactor>
</comment>
<dbReference type="SUPFAM" id="SSF48264">
    <property type="entry name" value="Cytochrome P450"/>
    <property type="match status" value="1"/>
</dbReference>
<keyword evidence="6 8" id="KW-0408">Iron</keyword>
<sequence length="401" mass="44042">MSETVPVYPFAHPAALEPSPEWERLRDECPVSRVRMVSGDEALLLTRYADVRELLADPRFTHSLTAPDAAKVSTADDGGVFSSENSAMTASPDHPRWRRMMNKSFTVKRVTAMRPRIEEIAHQLIDDMLAGGQPGDLQSALGFPLPVFVICELLGVDPGYRDKFSHWSDAMLNLTKYDQDELTTAAAEFQAFMVQHVQDKRSKPGDDLLSELAAVVDSQDGRLSEQELVITAQGLLVAGHETTANMIGKMVSMLLADRPRRWERLLDDRGLINSAVEESLRFDANPGFGLPRYISEDIEVAGCPIAAGTTVVVSMASGNRDERAYPEAGEMLIDRVPNPHLAFGVGPHSCLGQALARTELQVVLAVLLDRLPTLELAVPAGELRRRDGLIVGGLEEVPVRW</sequence>
<keyword evidence="4 8" id="KW-0479">Metal-binding</keyword>
<proteinExistence type="inferred from homology"/>
<name>A0A0X3V8Z0_9ACTN</name>
<dbReference type="GO" id="GO:0004497">
    <property type="term" value="F:monooxygenase activity"/>
    <property type="evidence" value="ECO:0007669"/>
    <property type="project" value="UniProtKB-KW"/>
</dbReference>
<dbReference type="GO" id="GO:0005506">
    <property type="term" value="F:iron ion binding"/>
    <property type="evidence" value="ECO:0007669"/>
    <property type="project" value="InterPro"/>
</dbReference>